<name>A0ABW1SC50_9PROT</name>
<dbReference type="Proteomes" id="UP001596303">
    <property type="component" value="Unassembled WGS sequence"/>
</dbReference>
<evidence type="ECO:0000313" key="1">
    <source>
        <dbReference type="EMBL" id="MFC6199136.1"/>
    </source>
</evidence>
<evidence type="ECO:0000313" key="2">
    <source>
        <dbReference type="Proteomes" id="UP001596303"/>
    </source>
</evidence>
<accession>A0ABW1SC50</accession>
<protein>
    <submittedName>
        <fullName evidence="1">Uncharacterized protein</fullName>
    </submittedName>
</protein>
<reference evidence="2" key="1">
    <citation type="journal article" date="2019" name="Int. J. Syst. Evol. Microbiol.">
        <title>The Global Catalogue of Microorganisms (GCM) 10K type strain sequencing project: providing services to taxonomists for standard genome sequencing and annotation.</title>
        <authorList>
            <consortium name="The Broad Institute Genomics Platform"/>
            <consortium name="The Broad Institute Genome Sequencing Center for Infectious Disease"/>
            <person name="Wu L."/>
            <person name="Ma J."/>
        </authorList>
    </citation>
    <scope>NUCLEOTIDE SEQUENCE [LARGE SCALE GENOMIC DNA]</scope>
    <source>
        <strain evidence="2">CGMCC-1.15741</strain>
    </source>
</reference>
<gene>
    <name evidence="1" type="ORF">ACFQDM_13710</name>
</gene>
<organism evidence="1 2">
    <name type="scientific">Ponticaulis profundi</name>
    <dbReference type="NCBI Taxonomy" id="2665222"/>
    <lineage>
        <taxon>Bacteria</taxon>
        <taxon>Pseudomonadati</taxon>
        <taxon>Pseudomonadota</taxon>
        <taxon>Alphaproteobacteria</taxon>
        <taxon>Hyphomonadales</taxon>
        <taxon>Hyphomonadaceae</taxon>
        <taxon>Ponticaulis</taxon>
    </lineage>
</organism>
<keyword evidence="2" id="KW-1185">Reference proteome</keyword>
<dbReference type="RefSeq" id="WP_377379937.1">
    <property type="nucleotide sequence ID" value="NZ_JBHSSW010000025.1"/>
</dbReference>
<dbReference type="EMBL" id="JBHSSW010000025">
    <property type="protein sequence ID" value="MFC6199136.1"/>
    <property type="molecule type" value="Genomic_DNA"/>
</dbReference>
<sequence>MSKGYGKLQRAILDVFESDPDKLLDTITIGVRAYGVNPISRAQASSVRRALRKLVDAGEVVDLGRSWRQARRHFALPSTAAAYRKRYQDTFGQRAPQ</sequence>
<proteinExistence type="predicted"/>
<comment type="caution">
    <text evidence="1">The sequence shown here is derived from an EMBL/GenBank/DDBJ whole genome shotgun (WGS) entry which is preliminary data.</text>
</comment>